<name>A0ABV3R1I0_9HYPH</name>
<evidence type="ECO:0000256" key="1">
    <source>
        <dbReference type="SAM" id="SignalP"/>
    </source>
</evidence>
<keyword evidence="4" id="KW-1185">Reference proteome</keyword>
<feature type="signal peptide" evidence="1">
    <location>
        <begin position="1"/>
        <end position="33"/>
    </location>
</feature>
<sequence>MHDPRPGRTLAVGLATLLLSGALAAFQASGAMAADALSQAAGSYSIDGSSSIRFAVDQVGGGGIRGSFASYKGSFRIDGGNVGKSSVAITLYPGSVRANERRVEDFLQSDAVFDVADYPEITFRSTAVTRTGASTARIDGILTARGHARPAMFLATVGRQSGGGISFHVTGAIYRSPYGMGVGTPIYSNLVQFDMTLNGTRN</sequence>
<feature type="domain" description="Lipid/polyisoprenoid-binding YceI-like" evidence="2">
    <location>
        <begin position="43"/>
        <end position="200"/>
    </location>
</feature>
<evidence type="ECO:0000313" key="4">
    <source>
        <dbReference type="Proteomes" id="UP001556196"/>
    </source>
</evidence>
<dbReference type="RefSeq" id="WP_367724354.1">
    <property type="nucleotide sequence ID" value="NZ_JBFOCI010000004.1"/>
</dbReference>
<dbReference type="Proteomes" id="UP001556196">
    <property type="component" value="Unassembled WGS sequence"/>
</dbReference>
<dbReference type="PANTHER" id="PTHR34406">
    <property type="entry name" value="PROTEIN YCEI"/>
    <property type="match status" value="1"/>
</dbReference>
<dbReference type="SMART" id="SM00867">
    <property type="entry name" value="YceI"/>
    <property type="match status" value="1"/>
</dbReference>
<feature type="chain" id="PRO_5046593540" evidence="1">
    <location>
        <begin position="34"/>
        <end position="202"/>
    </location>
</feature>
<dbReference type="Gene3D" id="2.40.128.110">
    <property type="entry name" value="Lipid/polyisoprenoid-binding, YceI-like"/>
    <property type="match status" value="1"/>
</dbReference>
<organism evidence="3 4">
    <name type="scientific">Mesorhizobium marinum</name>
    <dbReference type="NCBI Taxonomy" id="3228790"/>
    <lineage>
        <taxon>Bacteria</taxon>
        <taxon>Pseudomonadati</taxon>
        <taxon>Pseudomonadota</taxon>
        <taxon>Alphaproteobacteria</taxon>
        <taxon>Hyphomicrobiales</taxon>
        <taxon>Phyllobacteriaceae</taxon>
        <taxon>Mesorhizobium</taxon>
    </lineage>
</organism>
<evidence type="ECO:0000313" key="3">
    <source>
        <dbReference type="EMBL" id="MEW9807194.1"/>
    </source>
</evidence>
<accession>A0ABV3R1I0</accession>
<dbReference type="Pfam" id="PF04264">
    <property type="entry name" value="YceI"/>
    <property type="match status" value="1"/>
</dbReference>
<evidence type="ECO:0000259" key="2">
    <source>
        <dbReference type="SMART" id="SM00867"/>
    </source>
</evidence>
<reference evidence="3 4" key="1">
    <citation type="submission" date="2024-06" db="EMBL/GenBank/DDBJ databases">
        <authorList>
            <person name="Tuo L."/>
        </authorList>
    </citation>
    <scope>NUCLEOTIDE SEQUENCE [LARGE SCALE GENOMIC DNA]</scope>
    <source>
        <strain evidence="3 4">ZMM04-5</strain>
    </source>
</reference>
<keyword evidence="1" id="KW-0732">Signal</keyword>
<dbReference type="SUPFAM" id="SSF101874">
    <property type="entry name" value="YceI-like"/>
    <property type="match status" value="1"/>
</dbReference>
<dbReference type="InterPro" id="IPR036761">
    <property type="entry name" value="TTHA0802/YceI-like_sf"/>
</dbReference>
<proteinExistence type="predicted"/>
<protein>
    <submittedName>
        <fullName evidence="3">YceI family protein</fullName>
    </submittedName>
</protein>
<dbReference type="InterPro" id="IPR007372">
    <property type="entry name" value="Lipid/polyisoprenoid-bd_YceI"/>
</dbReference>
<comment type="caution">
    <text evidence="3">The sequence shown here is derived from an EMBL/GenBank/DDBJ whole genome shotgun (WGS) entry which is preliminary data.</text>
</comment>
<gene>
    <name evidence="3" type="ORF">ABUE31_14470</name>
</gene>
<dbReference type="EMBL" id="JBFOCI010000004">
    <property type="protein sequence ID" value="MEW9807194.1"/>
    <property type="molecule type" value="Genomic_DNA"/>
</dbReference>
<dbReference type="PANTHER" id="PTHR34406:SF1">
    <property type="entry name" value="PROTEIN YCEI"/>
    <property type="match status" value="1"/>
</dbReference>